<evidence type="ECO:0000256" key="2">
    <source>
        <dbReference type="ARBA" id="ARBA00001947"/>
    </source>
</evidence>
<evidence type="ECO:0000256" key="18">
    <source>
        <dbReference type="ARBA" id="ARBA00023271"/>
    </source>
</evidence>
<dbReference type="EC" id="3.1.26.11" evidence="6"/>
<keyword evidence="8" id="KW-0597">Phosphoprotein</keyword>
<dbReference type="FunFam" id="3.60.15.10:FF:000014">
    <property type="entry name" value="Zinc phosphodiesterase ELAC protein 2"/>
    <property type="match status" value="1"/>
</dbReference>
<evidence type="ECO:0000256" key="25">
    <source>
        <dbReference type="SAM" id="MobiDB-lite"/>
    </source>
</evidence>
<keyword evidence="11" id="KW-0479">Metal-binding</keyword>
<name>A0A553R0N9_9TELE</name>
<evidence type="ECO:0000259" key="26">
    <source>
        <dbReference type="Pfam" id="PF13691"/>
    </source>
</evidence>
<dbReference type="GO" id="GO:0042781">
    <property type="term" value="F:3'-tRNA processing endoribonuclease activity"/>
    <property type="evidence" value="ECO:0007669"/>
    <property type="project" value="UniProtKB-EC"/>
</dbReference>
<evidence type="ECO:0000256" key="9">
    <source>
        <dbReference type="ARBA" id="ARBA00022694"/>
    </source>
</evidence>
<keyword evidence="12" id="KW-0255">Endonuclease</keyword>
<evidence type="ECO:0000256" key="21">
    <source>
        <dbReference type="ARBA" id="ARBA00032104"/>
    </source>
</evidence>
<dbReference type="CDD" id="cd07718">
    <property type="entry name" value="RNaseZ_ELAC1_ELAC2-C-term-like_MBL-fold"/>
    <property type="match status" value="1"/>
</dbReference>
<evidence type="ECO:0000256" key="8">
    <source>
        <dbReference type="ARBA" id="ARBA00022553"/>
    </source>
</evidence>
<dbReference type="Proteomes" id="UP000316079">
    <property type="component" value="Unassembled WGS sequence"/>
</dbReference>
<dbReference type="InterPro" id="IPR047151">
    <property type="entry name" value="RNZ2-like"/>
</dbReference>
<dbReference type="PANTHER" id="PTHR12553:SF49">
    <property type="entry name" value="ZINC PHOSPHODIESTERASE ELAC PROTEIN 2"/>
    <property type="match status" value="1"/>
</dbReference>
<keyword evidence="10" id="KW-0540">Nuclease</keyword>
<comment type="subcellular location">
    <subcellularLocation>
        <location evidence="4">Mitochondrion matrix</location>
        <location evidence="4">Mitochondrion nucleoid</location>
    </subcellularLocation>
    <subcellularLocation>
        <location evidence="3">Nucleus</location>
    </subcellularLocation>
</comment>
<evidence type="ECO:0000256" key="12">
    <source>
        <dbReference type="ARBA" id="ARBA00022759"/>
    </source>
</evidence>
<evidence type="ECO:0000256" key="17">
    <source>
        <dbReference type="ARBA" id="ARBA00023242"/>
    </source>
</evidence>
<dbReference type="InterPro" id="IPR036866">
    <property type="entry name" value="RibonucZ/Hydroxyglut_hydro"/>
</dbReference>
<comment type="similarity">
    <text evidence="5">Belongs to the RNase Z family.</text>
</comment>
<accession>A0A553R0N9</accession>
<evidence type="ECO:0000256" key="10">
    <source>
        <dbReference type="ARBA" id="ARBA00022722"/>
    </source>
</evidence>
<comment type="subunit">
    <text evidence="24">Homodimer. Interacts with PTCD1.</text>
</comment>
<organism evidence="27 28">
    <name type="scientific">Danionella cerebrum</name>
    <dbReference type="NCBI Taxonomy" id="2873325"/>
    <lineage>
        <taxon>Eukaryota</taxon>
        <taxon>Metazoa</taxon>
        <taxon>Chordata</taxon>
        <taxon>Craniata</taxon>
        <taxon>Vertebrata</taxon>
        <taxon>Euteleostomi</taxon>
        <taxon>Actinopterygii</taxon>
        <taxon>Neopterygii</taxon>
        <taxon>Teleostei</taxon>
        <taxon>Ostariophysi</taxon>
        <taxon>Cypriniformes</taxon>
        <taxon>Danionidae</taxon>
        <taxon>Danioninae</taxon>
        <taxon>Danionella</taxon>
    </lineage>
</organism>
<evidence type="ECO:0000256" key="7">
    <source>
        <dbReference type="ARBA" id="ARBA00013357"/>
    </source>
</evidence>
<keyword evidence="17" id="KW-0539">Nucleus</keyword>
<evidence type="ECO:0000256" key="3">
    <source>
        <dbReference type="ARBA" id="ARBA00004123"/>
    </source>
</evidence>
<keyword evidence="15" id="KW-0809">Transit peptide</keyword>
<dbReference type="AlphaFoldDB" id="A0A553R0N9"/>
<feature type="region of interest" description="Disordered" evidence="25">
    <location>
        <begin position="833"/>
        <end position="862"/>
    </location>
</feature>
<evidence type="ECO:0000256" key="13">
    <source>
        <dbReference type="ARBA" id="ARBA00022801"/>
    </source>
</evidence>
<keyword evidence="28" id="KW-1185">Reference proteome</keyword>
<proteinExistence type="inferred from homology"/>
<evidence type="ECO:0000313" key="27">
    <source>
        <dbReference type="EMBL" id="TRY95749.1"/>
    </source>
</evidence>
<dbReference type="OrthoDB" id="527344at2759"/>
<dbReference type="SUPFAM" id="SSF56281">
    <property type="entry name" value="Metallo-hydrolase/oxidoreductase"/>
    <property type="match status" value="2"/>
</dbReference>
<comment type="cofactor">
    <cofactor evidence="2">
        <name>Zn(2+)</name>
        <dbReference type="ChEBI" id="CHEBI:29105"/>
    </cofactor>
</comment>
<evidence type="ECO:0000256" key="15">
    <source>
        <dbReference type="ARBA" id="ARBA00022946"/>
    </source>
</evidence>
<evidence type="ECO:0000256" key="20">
    <source>
        <dbReference type="ARBA" id="ARBA00030729"/>
    </source>
</evidence>
<evidence type="ECO:0000256" key="16">
    <source>
        <dbReference type="ARBA" id="ARBA00023128"/>
    </source>
</evidence>
<evidence type="ECO:0000256" key="4">
    <source>
        <dbReference type="ARBA" id="ARBA00004436"/>
    </source>
</evidence>
<feature type="domain" description="tRNase Z endonuclease" evidence="26">
    <location>
        <begin position="49"/>
        <end position="108"/>
    </location>
</feature>
<comment type="catalytic activity">
    <reaction evidence="1">
        <text>Endonucleolytic cleavage of RNA, removing extra 3' nucleotides from tRNA precursor, generating 3' termini of tRNAs. A 3'-hydroxy group is left at the tRNA terminus and a 5'-phosphoryl group is left at the trailer molecule.</text>
        <dbReference type="EC" id="3.1.26.11"/>
    </reaction>
</comment>
<dbReference type="EMBL" id="SRMA01025351">
    <property type="protein sequence ID" value="TRY95749.1"/>
    <property type="molecule type" value="Genomic_DNA"/>
</dbReference>
<protein>
    <recommendedName>
        <fullName evidence="7">Zinc phosphodiesterase ELAC protein 2</fullName>
        <ecNumber evidence="6">3.1.26.11</ecNumber>
    </recommendedName>
    <alternativeName>
        <fullName evidence="22">ElaC homolog protein 2</fullName>
    </alternativeName>
    <alternativeName>
        <fullName evidence="20">Ribonuclease Z 2</fullName>
    </alternativeName>
    <alternativeName>
        <fullName evidence="21">tRNA 3 endonuclease 2</fullName>
    </alternativeName>
    <alternativeName>
        <fullName evidence="19">tRNase Z 2</fullName>
    </alternativeName>
</protein>
<evidence type="ECO:0000256" key="22">
    <source>
        <dbReference type="ARBA" id="ARBA00032616"/>
    </source>
</evidence>
<dbReference type="GO" id="GO:0042645">
    <property type="term" value="C:mitochondrial nucleoid"/>
    <property type="evidence" value="ECO:0007669"/>
    <property type="project" value="UniProtKB-SubCell"/>
</dbReference>
<evidence type="ECO:0000256" key="11">
    <source>
        <dbReference type="ARBA" id="ARBA00022723"/>
    </source>
</evidence>
<evidence type="ECO:0000256" key="1">
    <source>
        <dbReference type="ARBA" id="ARBA00000402"/>
    </source>
</evidence>
<dbReference type="InterPro" id="IPR027794">
    <property type="entry name" value="tRNase_Z_dom"/>
</dbReference>
<evidence type="ECO:0000313" key="28">
    <source>
        <dbReference type="Proteomes" id="UP000316079"/>
    </source>
</evidence>
<evidence type="ECO:0000256" key="19">
    <source>
        <dbReference type="ARBA" id="ARBA00030689"/>
    </source>
</evidence>
<dbReference type="STRING" id="623744.A0A553R0N9"/>
<feature type="compositionally biased region" description="Polar residues" evidence="25">
    <location>
        <begin position="193"/>
        <end position="204"/>
    </location>
</feature>
<feature type="region of interest" description="Disordered" evidence="25">
    <location>
        <begin position="176"/>
        <end position="204"/>
    </location>
</feature>
<dbReference type="GO" id="GO:0005634">
    <property type="term" value="C:nucleus"/>
    <property type="evidence" value="ECO:0007669"/>
    <property type="project" value="UniProtKB-SubCell"/>
</dbReference>
<evidence type="ECO:0000256" key="14">
    <source>
        <dbReference type="ARBA" id="ARBA00022833"/>
    </source>
</evidence>
<dbReference type="Gene3D" id="3.60.15.10">
    <property type="entry name" value="Ribonuclease Z/Hydroxyacylglutathione hydrolase-like"/>
    <property type="match status" value="2"/>
</dbReference>
<comment type="function">
    <text evidence="23">Zinc phosphodiesterase, which displays mitochondrial tRNA 3'-processing endonuclease activity. Involved in tRNA maturation, by removing a 3'-trailer from precursor tRNA. Associates with mitochondrial DNA complexes at the nucleoids to initiate RNA processing and ribosome assembly.</text>
</comment>
<feature type="compositionally biased region" description="Low complexity" evidence="25">
    <location>
        <begin position="180"/>
        <end position="192"/>
    </location>
</feature>
<evidence type="ECO:0000256" key="6">
    <source>
        <dbReference type="ARBA" id="ARBA00012477"/>
    </source>
</evidence>
<gene>
    <name evidence="27" type="ORF">DNTS_022143</name>
</gene>
<evidence type="ECO:0000256" key="5">
    <source>
        <dbReference type="ARBA" id="ARBA00007823"/>
    </source>
</evidence>
<dbReference type="GO" id="GO:1990180">
    <property type="term" value="P:mitochondrial tRNA 3'-end processing"/>
    <property type="evidence" value="ECO:0007669"/>
    <property type="project" value="TreeGrafter"/>
</dbReference>
<comment type="caution">
    <text evidence="27">The sequence shown here is derived from an EMBL/GenBank/DDBJ whole genome shotgun (WGS) entry which is preliminary data.</text>
</comment>
<keyword evidence="16" id="KW-0496">Mitochondrion</keyword>
<evidence type="ECO:0000256" key="23">
    <source>
        <dbReference type="ARBA" id="ARBA00046098"/>
    </source>
</evidence>
<keyword evidence="18" id="KW-1135">Mitochondrion nucleoid</keyword>
<keyword evidence="9" id="KW-0819">tRNA processing</keyword>
<keyword evidence="14" id="KW-0862">Zinc</keyword>
<dbReference type="Pfam" id="PF23023">
    <property type="entry name" value="Anti-Pycsar_Apyc1"/>
    <property type="match status" value="1"/>
</dbReference>
<evidence type="ECO:0000256" key="24">
    <source>
        <dbReference type="ARBA" id="ARBA00047136"/>
    </source>
</evidence>
<dbReference type="Pfam" id="PF13691">
    <property type="entry name" value="Lactamase_B_4"/>
    <property type="match status" value="1"/>
</dbReference>
<keyword evidence="13" id="KW-0378">Hydrolase</keyword>
<sequence>MLTRLRGALSPFRIALMETGQACKPSNVGLRRKCWVPKGQPFAAEMYLQVLGSGSRDSGAALMLHADGNRYLFNCGEGTQRLMTEQRLKLSQTRNIFLTRMCWETVGGLTGMFLSLKEIESTGCVVSGPLELEHLLQGIFSLAGQLPELEIEIQPYTDPLYKDEYVSVTQVPLFSESKAKSPSPSPVSEPSSQQQMLRRSPNIQKTNRDPSLVVAYVCQATPKLGNFQVAKAKAMGLPVGTPDIKPFIVDLKEGKSVMFNGREIPREELCTPDIPGPAFLVIDCPSEDFIKPLCTNHTLKSHQTDGSKEAPALVVHMTPESVLTSQEYQSWMKRFPSSTEHLVMNEHSCGPLMTKSHKLQTQLHFIHPKIFPKIQPYKEEGTPAPLDVPCIRAEYSLQYRLRPTIKWQRNPIPDSDPEEFIKDVAEVPNLLQELEECRKFESSEPVSTATDRKRGALEMVPRGGEAPDELLLTDLLYRQFPEVVFLGTGSAKPASRRNVSGILVSISPSQSLLLDCGEGTFGQLCRHYGNDTDEMLCKLSTIFVSHLHADHHMGLIQLLVQRGRALTRLKKKHSPVFLVAPSPIMTWLNRYHMQCEEVTHHISFIPAIKLCHGSKKYAADSDLIQKLLKKNQLSKFQTCLARHCASSFCCSIDHVSGWKLVYSGDTMPCEGLVSIATLGDGMEHEATLKKHSTMSQAINIGRKMNAQYTVLTHFSSRYSKIPPFYQSDNNKVVFAFDHMRVRRVPRFFQINKCTVFNPQMHKVTVLLENVTASNSYYITILISHTISLAQICLKDFKILNLLLRPMRTFFAAVIEEMEERRLRMDRRRVSRSFAEELQSSPNAKRKREEMELRNAAKQLKAN</sequence>
<reference evidence="27 28" key="1">
    <citation type="journal article" date="2019" name="Sci. Data">
        <title>Hybrid genome assembly and annotation of Danionella translucida.</title>
        <authorList>
            <person name="Kadobianskyi M."/>
            <person name="Schulze L."/>
            <person name="Schuelke M."/>
            <person name="Judkewitz B."/>
        </authorList>
    </citation>
    <scope>NUCLEOTIDE SEQUENCE [LARGE SCALE GENOMIC DNA]</scope>
    <source>
        <strain evidence="27 28">Bolton</strain>
    </source>
</reference>
<dbReference type="PANTHER" id="PTHR12553">
    <property type="entry name" value="ZINC PHOSPHODIESTERASE ELAC PROTEIN 2"/>
    <property type="match status" value="1"/>
</dbReference>
<dbReference type="GO" id="GO:0046872">
    <property type="term" value="F:metal ion binding"/>
    <property type="evidence" value="ECO:0007669"/>
    <property type="project" value="UniProtKB-KW"/>
</dbReference>